<dbReference type="Pfam" id="PF00067">
    <property type="entry name" value="p450"/>
    <property type="match status" value="1"/>
</dbReference>
<evidence type="ECO:0000256" key="1">
    <source>
        <dbReference type="ARBA" id="ARBA00010617"/>
    </source>
</evidence>
<keyword evidence="2" id="KW-0479">Metal-binding</keyword>
<dbReference type="GO" id="GO:0020037">
    <property type="term" value="F:heme binding"/>
    <property type="evidence" value="ECO:0007669"/>
    <property type="project" value="InterPro"/>
</dbReference>
<keyword evidence="3" id="KW-0560">Oxidoreductase</keyword>
<dbReference type="InterPro" id="IPR036396">
    <property type="entry name" value="Cyt_P450_sf"/>
</dbReference>
<dbReference type="Proteomes" id="UP001327560">
    <property type="component" value="Chromosome 6"/>
</dbReference>
<evidence type="ECO:0000256" key="4">
    <source>
        <dbReference type="ARBA" id="ARBA00023004"/>
    </source>
</evidence>
<evidence type="ECO:0000313" key="5">
    <source>
        <dbReference type="EMBL" id="WOL11995.1"/>
    </source>
</evidence>
<name>A0AAQ3KNQ6_9LILI</name>
<accession>A0AAQ3KNQ6</accession>
<gene>
    <name evidence="5" type="ORF">Cni_G20759</name>
</gene>
<dbReference type="PRINTS" id="PR00385">
    <property type="entry name" value="P450"/>
</dbReference>
<dbReference type="AlphaFoldDB" id="A0AAQ3KNQ6"/>
<evidence type="ECO:0008006" key="7">
    <source>
        <dbReference type="Google" id="ProtNLM"/>
    </source>
</evidence>
<dbReference type="PANTHER" id="PTHR24296">
    <property type="entry name" value="CYTOCHROME P450"/>
    <property type="match status" value="1"/>
</dbReference>
<proteinExistence type="inferred from homology"/>
<dbReference type="EMBL" id="CP136895">
    <property type="protein sequence ID" value="WOL11995.1"/>
    <property type="molecule type" value="Genomic_DNA"/>
</dbReference>
<dbReference type="SUPFAM" id="SSF48264">
    <property type="entry name" value="Cytochrome P450"/>
    <property type="match status" value="1"/>
</dbReference>
<keyword evidence="4" id="KW-0408">Iron</keyword>
<sequence length="321" mass="37107">MEDGVFEAHVCRDLQRRSVLRRHHRDALSLLALLRKVATTGESVDLQEVFLRFTFDNTCTAAFGVDPGCLSVDLLTVPFAKAFEGATKLSMFPFHRVALRVEDEAFRCWHGEAAQGSYQGHVQLCRGNRGEPTDGFRELQRLEIRQPLRPPLKIDQIRNHFYISFILAGHDTISVPLAWFFWLLSKHRHVEEHIVHEISMVIKSRHEDETTHALGDVVFTVDELKRMEYLQAAISESLRLYPSMPIDFKEALEDDVFPDGMMVKKGARVIYSIYSMARMESIRGKDCREFKPKRWIKYGVFVTKSQFKYAMFNVGPRLRIG</sequence>
<dbReference type="Gene3D" id="1.10.630.10">
    <property type="entry name" value="Cytochrome P450"/>
    <property type="match status" value="1"/>
</dbReference>
<dbReference type="GO" id="GO:0016705">
    <property type="term" value="F:oxidoreductase activity, acting on paired donors, with incorporation or reduction of molecular oxygen"/>
    <property type="evidence" value="ECO:0007669"/>
    <property type="project" value="InterPro"/>
</dbReference>
<evidence type="ECO:0000256" key="3">
    <source>
        <dbReference type="ARBA" id="ARBA00023002"/>
    </source>
</evidence>
<evidence type="ECO:0000313" key="6">
    <source>
        <dbReference type="Proteomes" id="UP001327560"/>
    </source>
</evidence>
<dbReference type="InterPro" id="IPR001128">
    <property type="entry name" value="Cyt_P450"/>
</dbReference>
<comment type="similarity">
    <text evidence="1">Belongs to the cytochrome P450 family.</text>
</comment>
<keyword evidence="6" id="KW-1185">Reference proteome</keyword>
<protein>
    <recommendedName>
        <fullName evidence="7">Cytochrome P450</fullName>
    </recommendedName>
</protein>
<dbReference type="GO" id="GO:0004497">
    <property type="term" value="F:monooxygenase activity"/>
    <property type="evidence" value="ECO:0007669"/>
    <property type="project" value="InterPro"/>
</dbReference>
<dbReference type="GO" id="GO:0005506">
    <property type="term" value="F:iron ion binding"/>
    <property type="evidence" value="ECO:0007669"/>
    <property type="project" value="InterPro"/>
</dbReference>
<evidence type="ECO:0000256" key="2">
    <source>
        <dbReference type="ARBA" id="ARBA00022723"/>
    </source>
</evidence>
<reference evidence="5 6" key="1">
    <citation type="submission" date="2023-10" db="EMBL/GenBank/DDBJ databases">
        <title>Chromosome-scale genome assembly provides insights into flower coloration mechanisms of Canna indica.</title>
        <authorList>
            <person name="Li C."/>
        </authorList>
    </citation>
    <scope>NUCLEOTIDE SEQUENCE [LARGE SCALE GENOMIC DNA]</scope>
    <source>
        <tissue evidence="5">Flower</tissue>
    </source>
</reference>
<organism evidence="5 6">
    <name type="scientific">Canna indica</name>
    <name type="common">Indian-shot</name>
    <dbReference type="NCBI Taxonomy" id="4628"/>
    <lineage>
        <taxon>Eukaryota</taxon>
        <taxon>Viridiplantae</taxon>
        <taxon>Streptophyta</taxon>
        <taxon>Embryophyta</taxon>
        <taxon>Tracheophyta</taxon>
        <taxon>Spermatophyta</taxon>
        <taxon>Magnoliopsida</taxon>
        <taxon>Liliopsida</taxon>
        <taxon>Zingiberales</taxon>
        <taxon>Cannaceae</taxon>
        <taxon>Canna</taxon>
    </lineage>
</organism>